<dbReference type="InterPro" id="IPR046257">
    <property type="entry name" value="DUF6290"/>
</dbReference>
<evidence type="ECO:0000313" key="2">
    <source>
        <dbReference type="Proteomes" id="UP000698335"/>
    </source>
</evidence>
<dbReference type="InterPro" id="IPR010985">
    <property type="entry name" value="Ribbon_hlx_hlx"/>
</dbReference>
<reference evidence="1" key="1">
    <citation type="submission" date="2020-04" db="EMBL/GenBank/DDBJ databases">
        <title>Deep metagenomics examines the oral microbiome during advanced dental caries in children, revealing novel taxa and co-occurrences with host molecules.</title>
        <authorList>
            <person name="Baker J.L."/>
            <person name="Morton J.T."/>
            <person name="Dinis M."/>
            <person name="Alvarez R."/>
            <person name="Tran N.C."/>
            <person name="Knight R."/>
            <person name="Edlund A."/>
        </authorList>
    </citation>
    <scope>NUCLEOTIDE SEQUENCE</scope>
    <source>
        <strain evidence="1">JCVI_38_bin.5</strain>
    </source>
</reference>
<dbReference type="GO" id="GO:0006355">
    <property type="term" value="P:regulation of DNA-templated transcription"/>
    <property type="evidence" value="ECO:0007669"/>
    <property type="project" value="InterPro"/>
</dbReference>
<dbReference type="EMBL" id="JABZGW010000089">
    <property type="protein sequence ID" value="MBF4807637.1"/>
    <property type="molecule type" value="Genomic_DNA"/>
</dbReference>
<evidence type="ECO:0000313" key="1">
    <source>
        <dbReference type="EMBL" id="MBF4807637.1"/>
    </source>
</evidence>
<dbReference type="AlphaFoldDB" id="A0A930YSS6"/>
<accession>A0A930YSS6</accession>
<name>A0A930YSS6_9ACTN</name>
<dbReference type="NCBIfam" id="NF046040">
    <property type="entry name" value="RelB_antitoxin"/>
    <property type="match status" value="1"/>
</dbReference>
<gene>
    <name evidence="1" type="ORF">HXK26_02930</name>
</gene>
<protein>
    <submittedName>
        <fullName evidence="1">Ribbon-helix-helix protein, CopG family</fullName>
    </submittedName>
</protein>
<dbReference type="Pfam" id="PF19807">
    <property type="entry name" value="DUF6290"/>
    <property type="match status" value="1"/>
</dbReference>
<sequence length="72" mass="8314">MSTMTLRLNDPDAELVRRYAEFEGKSISDFIRDAVFEKIEDQDDLQVLREAIASDDGRRFNHAEVINELGLK</sequence>
<organism evidence="1 2">
    <name type="scientific">Lancefieldella rimae</name>
    <dbReference type="NCBI Taxonomy" id="1383"/>
    <lineage>
        <taxon>Bacteria</taxon>
        <taxon>Bacillati</taxon>
        <taxon>Actinomycetota</taxon>
        <taxon>Coriobacteriia</taxon>
        <taxon>Coriobacteriales</taxon>
        <taxon>Atopobiaceae</taxon>
        <taxon>Lancefieldella</taxon>
    </lineage>
</organism>
<dbReference type="Proteomes" id="UP000698335">
    <property type="component" value="Unassembled WGS sequence"/>
</dbReference>
<dbReference type="SUPFAM" id="SSF47598">
    <property type="entry name" value="Ribbon-helix-helix"/>
    <property type="match status" value="1"/>
</dbReference>
<proteinExistence type="predicted"/>
<comment type="caution">
    <text evidence="1">The sequence shown here is derived from an EMBL/GenBank/DDBJ whole genome shotgun (WGS) entry which is preliminary data.</text>
</comment>
<dbReference type="RefSeq" id="WP_311142582.1">
    <property type="nucleotide sequence ID" value="NZ_CAUOKZ010000013.1"/>
</dbReference>